<dbReference type="InterPro" id="IPR006796">
    <property type="entry name" value="Dickkopf_N"/>
</dbReference>
<feature type="chain" id="PRO_5004250159" description="Dickkopf N-terminal cysteine-rich domain-containing protein" evidence="1">
    <location>
        <begin position="20"/>
        <end position="337"/>
    </location>
</feature>
<dbReference type="PaxDb" id="44689-DDB0238677"/>
<keyword evidence="1" id="KW-0732">Signal</keyword>
<dbReference type="PANTHER" id="PTHR33459:SF4">
    <property type="entry name" value="DICKKOPF N-TERMINAL CYSTEINE-RICH DOMAIN-CONTAINING PROTEIN"/>
    <property type="match status" value="1"/>
</dbReference>
<dbReference type="Pfam" id="PF04706">
    <property type="entry name" value="Dickkopf_N"/>
    <property type="match status" value="1"/>
</dbReference>
<evidence type="ECO:0000313" key="4">
    <source>
        <dbReference type="Proteomes" id="UP000002195"/>
    </source>
</evidence>
<feature type="signal peptide" evidence="1">
    <location>
        <begin position="1"/>
        <end position="19"/>
    </location>
</feature>
<proteinExistence type="predicted"/>
<dbReference type="OMA" id="DDQYCAN"/>
<dbReference type="EMBL" id="AAFI02000012">
    <property type="protein sequence ID" value="EAL70260.1"/>
    <property type="molecule type" value="Genomic_DNA"/>
</dbReference>
<dbReference type="Proteomes" id="UP000002195">
    <property type="component" value="Unassembled WGS sequence"/>
</dbReference>
<dbReference type="eggNOG" id="ENOG502RA5P">
    <property type="taxonomic scope" value="Eukaryota"/>
</dbReference>
<dbReference type="VEuPathDB" id="AmoebaDB:DDB_G0274735"/>
<evidence type="ECO:0000313" key="3">
    <source>
        <dbReference type="EMBL" id="EAL70260.1"/>
    </source>
</evidence>
<reference evidence="3 4" key="1">
    <citation type="journal article" date="2005" name="Nature">
        <title>The genome of the social amoeba Dictyostelium discoideum.</title>
        <authorList>
            <consortium name="The Dictyostelium discoideum Sequencing Consortium"/>
            <person name="Eichinger L."/>
            <person name="Pachebat J.A."/>
            <person name="Glockner G."/>
            <person name="Rajandream M.A."/>
            <person name="Sucgang R."/>
            <person name="Berriman M."/>
            <person name="Song J."/>
            <person name="Olsen R."/>
            <person name="Szafranski K."/>
            <person name="Xu Q."/>
            <person name="Tunggal B."/>
            <person name="Kummerfeld S."/>
            <person name="Madera M."/>
            <person name="Konfortov B.A."/>
            <person name="Rivero F."/>
            <person name="Bankier A.T."/>
            <person name="Lehmann R."/>
            <person name="Hamlin N."/>
            <person name="Davies R."/>
            <person name="Gaudet P."/>
            <person name="Fey P."/>
            <person name="Pilcher K."/>
            <person name="Chen G."/>
            <person name="Saunders D."/>
            <person name="Sodergren E."/>
            <person name="Davis P."/>
            <person name="Kerhornou A."/>
            <person name="Nie X."/>
            <person name="Hall N."/>
            <person name="Anjard C."/>
            <person name="Hemphill L."/>
            <person name="Bason N."/>
            <person name="Farbrother P."/>
            <person name="Desany B."/>
            <person name="Just E."/>
            <person name="Morio T."/>
            <person name="Rost R."/>
            <person name="Churcher C."/>
            <person name="Cooper J."/>
            <person name="Haydock S."/>
            <person name="van Driessche N."/>
            <person name="Cronin A."/>
            <person name="Goodhead I."/>
            <person name="Muzny D."/>
            <person name="Mourier T."/>
            <person name="Pain A."/>
            <person name="Lu M."/>
            <person name="Harper D."/>
            <person name="Lindsay R."/>
            <person name="Hauser H."/>
            <person name="James K."/>
            <person name="Quiles M."/>
            <person name="Madan Babu M."/>
            <person name="Saito T."/>
            <person name="Buchrieser C."/>
            <person name="Wardroper A."/>
            <person name="Felder M."/>
            <person name="Thangavelu M."/>
            <person name="Johnson D."/>
            <person name="Knights A."/>
            <person name="Loulseged H."/>
            <person name="Mungall K."/>
            <person name="Oliver K."/>
            <person name="Price C."/>
            <person name="Quail M.A."/>
            <person name="Urushihara H."/>
            <person name="Hernandez J."/>
            <person name="Rabbinowitsch E."/>
            <person name="Steffen D."/>
            <person name="Sanders M."/>
            <person name="Ma J."/>
            <person name="Kohara Y."/>
            <person name="Sharp S."/>
            <person name="Simmonds M."/>
            <person name="Spiegler S."/>
            <person name="Tivey A."/>
            <person name="Sugano S."/>
            <person name="White B."/>
            <person name="Walker D."/>
            <person name="Woodward J."/>
            <person name="Winckler T."/>
            <person name="Tanaka Y."/>
            <person name="Shaulsky G."/>
            <person name="Schleicher M."/>
            <person name="Weinstock G."/>
            <person name="Rosenthal A."/>
            <person name="Cox E.C."/>
            <person name="Chisholm R.L."/>
            <person name="Gibbs R."/>
            <person name="Loomis W.F."/>
            <person name="Platzer M."/>
            <person name="Kay R.R."/>
            <person name="Williams J."/>
            <person name="Dear P.H."/>
            <person name="Noegel A.A."/>
            <person name="Barrell B."/>
            <person name="Kuspa A."/>
        </authorList>
    </citation>
    <scope>NUCLEOTIDE SEQUENCE [LARGE SCALE GENOMIC DNA]</scope>
    <source>
        <strain evidence="3 4">AX4</strain>
    </source>
</reference>
<protein>
    <recommendedName>
        <fullName evidence="2">Dickkopf N-terminal cysteine-rich domain-containing protein</fullName>
    </recommendedName>
</protein>
<dbReference type="HOGENOM" id="CLU_824935_0_0_1"/>
<dbReference type="RefSeq" id="XP_643961.1">
    <property type="nucleotide sequence ID" value="XM_638869.1"/>
</dbReference>
<dbReference type="KEGG" id="ddi:DDB_G0274735"/>
<dbReference type="AlphaFoldDB" id="Q555U9"/>
<accession>Q555U9</accession>
<keyword evidence="4" id="KW-1185">Reference proteome</keyword>
<comment type="caution">
    <text evidence="3">The sequence shown here is derived from an EMBL/GenBank/DDBJ whole genome shotgun (WGS) entry which is preliminary data.</text>
</comment>
<dbReference type="STRING" id="44689.Q555U9"/>
<evidence type="ECO:0000256" key="1">
    <source>
        <dbReference type="SAM" id="SignalP"/>
    </source>
</evidence>
<dbReference type="GeneID" id="8619388"/>
<dbReference type="InParanoid" id="Q555U9"/>
<feature type="domain" description="Dickkopf N-terminal cysteine-rich" evidence="2">
    <location>
        <begin position="40"/>
        <end position="80"/>
    </location>
</feature>
<evidence type="ECO:0000259" key="2">
    <source>
        <dbReference type="Pfam" id="PF04706"/>
    </source>
</evidence>
<gene>
    <name evidence="3" type="ORF">DDB_G0274735</name>
</gene>
<name>Q555U9_DICDI</name>
<dbReference type="dictyBase" id="DDB_G0274735"/>
<sequence length="337" mass="36698">MKILFYFCLILFCIKSINGACTQYQCLNSGDGCTRKGTYCPPGTYCEITFDNPLCTESKKIFDSCSYQAQCDSGLVCYNEGDDQYCANIKYKGQGESCKKDIECSDSMSCTNKTCTYSGTSCKAYTCKTGQFCNSQKTCQSFFADGTQCTKDLECKPNSRCIVTSNAKISKCTSINSLGAGLPCNSADSCDIGLNLVCFQGYCSEYKSAFDSNSTCSDNTQCISDKAQCICDSVKVPTGPGTCQEIYSIGSTCKKDKLNYYNCIAESNCPLQVTNKNSNETCISKKCGDLKCKYEVSCVNSDYQCGKGPVCSDSSFLKHSSLLFLLSLIISMVVILI</sequence>
<organism evidence="3 4">
    <name type="scientific">Dictyostelium discoideum</name>
    <name type="common">Social amoeba</name>
    <dbReference type="NCBI Taxonomy" id="44689"/>
    <lineage>
        <taxon>Eukaryota</taxon>
        <taxon>Amoebozoa</taxon>
        <taxon>Evosea</taxon>
        <taxon>Eumycetozoa</taxon>
        <taxon>Dictyostelia</taxon>
        <taxon>Dictyosteliales</taxon>
        <taxon>Dictyosteliaceae</taxon>
        <taxon>Dictyostelium</taxon>
    </lineage>
</organism>
<dbReference type="PhylomeDB" id="Q555U9"/>
<dbReference type="InterPro" id="IPR052326">
    <property type="entry name" value="Diff-Dev_Assoc_Protein"/>
</dbReference>
<dbReference type="PANTHER" id="PTHR33459">
    <property type="entry name" value="DD-GDCA PROTEIN"/>
    <property type="match status" value="1"/>
</dbReference>